<dbReference type="Pfam" id="PF01509">
    <property type="entry name" value="TruB_N"/>
    <property type="match status" value="1"/>
</dbReference>
<dbReference type="SUPFAM" id="SSF55120">
    <property type="entry name" value="Pseudouridine synthase"/>
    <property type="match status" value="1"/>
</dbReference>
<name>A0A1H9QGZ1_9BACI</name>
<dbReference type="InterPro" id="IPR020103">
    <property type="entry name" value="PsdUridine_synth_cat_dom_sf"/>
</dbReference>
<dbReference type="GO" id="GO:0003723">
    <property type="term" value="F:RNA binding"/>
    <property type="evidence" value="ECO:0007669"/>
    <property type="project" value="InterPro"/>
</dbReference>
<evidence type="ECO:0000313" key="9">
    <source>
        <dbReference type="Proteomes" id="UP000198571"/>
    </source>
</evidence>
<evidence type="ECO:0000256" key="3">
    <source>
        <dbReference type="ARBA" id="ARBA00022694"/>
    </source>
</evidence>
<dbReference type="FunFam" id="3.30.2350.10:FF:000011">
    <property type="entry name" value="tRNA pseudouridine synthase B"/>
    <property type="match status" value="1"/>
</dbReference>
<dbReference type="EMBL" id="FOGT01000002">
    <property type="protein sequence ID" value="SER59687.1"/>
    <property type="molecule type" value="Genomic_DNA"/>
</dbReference>
<evidence type="ECO:0000256" key="4">
    <source>
        <dbReference type="ARBA" id="ARBA00023235"/>
    </source>
</evidence>
<keyword evidence="9" id="KW-1185">Reference proteome</keyword>
<dbReference type="HAMAP" id="MF_01080">
    <property type="entry name" value="TruB_bact"/>
    <property type="match status" value="1"/>
</dbReference>
<dbReference type="NCBIfam" id="TIGR00431">
    <property type="entry name" value="TruB"/>
    <property type="match status" value="1"/>
</dbReference>
<dbReference type="EC" id="5.4.99.25" evidence="5"/>
<evidence type="ECO:0000259" key="7">
    <source>
        <dbReference type="Pfam" id="PF16198"/>
    </source>
</evidence>
<dbReference type="InterPro" id="IPR002501">
    <property type="entry name" value="PsdUridine_synth_N"/>
</dbReference>
<evidence type="ECO:0000256" key="1">
    <source>
        <dbReference type="ARBA" id="ARBA00000385"/>
    </source>
</evidence>
<accession>A0A1H9QGZ1</accession>
<comment type="catalytic activity">
    <reaction evidence="1 5">
        <text>uridine(55) in tRNA = pseudouridine(55) in tRNA</text>
        <dbReference type="Rhea" id="RHEA:42532"/>
        <dbReference type="Rhea" id="RHEA-COMP:10101"/>
        <dbReference type="Rhea" id="RHEA-COMP:10102"/>
        <dbReference type="ChEBI" id="CHEBI:65314"/>
        <dbReference type="ChEBI" id="CHEBI:65315"/>
        <dbReference type="EC" id="5.4.99.25"/>
    </reaction>
</comment>
<evidence type="ECO:0000313" key="8">
    <source>
        <dbReference type="EMBL" id="SER59687.1"/>
    </source>
</evidence>
<keyword evidence="3 5" id="KW-0819">tRNA processing</keyword>
<comment type="similarity">
    <text evidence="2 5">Belongs to the pseudouridine synthase TruB family. Type 1 subfamily.</text>
</comment>
<comment type="function">
    <text evidence="5">Responsible for synthesis of pseudouridine from uracil-55 in the psi GC loop of transfer RNAs.</text>
</comment>
<protein>
    <recommendedName>
        <fullName evidence="5">tRNA pseudouridine synthase B</fullName>
        <ecNumber evidence="5">5.4.99.25</ecNumber>
    </recommendedName>
    <alternativeName>
        <fullName evidence="5">tRNA pseudouridine(55) synthase</fullName>
        <shortName evidence="5">Psi55 synthase</shortName>
    </alternativeName>
    <alternativeName>
        <fullName evidence="5">tRNA pseudouridylate synthase</fullName>
    </alternativeName>
    <alternativeName>
        <fullName evidence="5">tRNA-uridine isomerase</fullName>
    </alternativeName>
</protein>
<dbReference type="CDD" id="cd02573">
    <property type="entry name" value="PseudoU_synth_EcTruB"/>
    <property type="match status" value="1"/>
</dbReference>
<dbReference type="PANTHER" id="PTHR13767">
    <property type="entry name" value="TRNA-PSEUDOURIDINE SYNTHASE"/>
    <property type="match status" value="1"/>
</dbReference>
<dbReference type="STRING" id="1601833.SAMN05518684_102221"/>
<sequence length="311" mass="34524">MKNEIMGVFPLWKPKGMTSFSAVKEVGKRFNTKKAGHTGTLDPDVEGVLPVCLGKATKIVEYLTADHKTYKGEVTLGFSTTTEDAGGEVVDKSHVDRTITENEINSVFKQLTGALEQTPPMYSAVKVKGKKLYEYAREGKTVDRPSRQVTIYDLDLLSAPRVNNNGTVSFQFRAKCSKGTYIRTLSVQIGEKLGYPSHMSHLVREASGPFVGEDCVTLDELDHASAEGRANDLLIPVERALERFSSITISGEIENKVLQGAILPVPEQTFSMDESIFAIYNQEGRVLALYKKDEKRNGMMKPEKMIRTIHD</sequence>
<proteinExistence type="inferred from homology"/>
<evidence type="ECO:0000259" key="6">
    <source>
        <dbReference type="Pfam" id="PF01509"/>
    </source>
</evidence>
<dbReference type="Gene3D" id="3.30.2350.10">
    <property type="entry name" value="Pseudouridine synthase"/>
    <property type="match status" value="1"/>
</dbReference>
<keyword evidence="4 5" id="KW-0413">Isomerase</keyword>
<dbReference type="GO" id="GO:0031119">
    <property type="term" value="P:tRNA pseudouridine synthesis"/>
    <property type="evidence" value="ECO:0007669"/>
    <property type="project" value="UniProtKB-UniRule"/>
</dbReference>
<dbReference type="Pfam" id="PF16198">
    <property type="entry name" value="TruB_C_2"/>
    <property type="match status" value="1"/>
</dbReference>
<evidence type="ECO:0000256" key="5">
    <source>
        <dbReference type="HAMAP-Rule" id="MF_01080"/>
    </source>
</evidence>
<dbReference type="GO" id="GO:1990481">
    <property type="term" value="P:mRNA pseudouridine synthesis"/>
    <property type="evidence" value="ECO:0007669"/>
    <property type="project" value="TreeGrafter"/>
</dbReference>
<dbReference type="GO" id="GO:0160148">
    <property type="term" value="F:tRNA pseudouridine(55) synthase activity"/>
    <property type="evidence" value="ECO:0007669"/>
    <property type="project" value="UniProtKB-EC"/>
</dbReference>
<feature type="domain" description="Pseudouridine synthase II N-terminal" evidence="6">
    <location>
        <begin position="29"/>
        <end position="182"/>
    </location>
</feature>
<evidence type="ECO:0000256" key="2">
    <source>
        <dbReference type="ARBA" id="ARBA00005642"/>
    </source>
</evidence>
<dbReference type="AlphaFoldDB" id="A0A1H9QGZ1"/>
<organism evidence="8 9">
    <name type="scientific">Salipaludibacillus aurantiacus</name>
    <dbReference type="NCBI Taxonomy" id="1601833"/>
    <lineage>
        <taxon>Bacteria</taxon>
        <taxon>Bacillati</taxon>
        <taxon>Bacillota</taxon>
        <taxon>Bacilli</taxon>
        <taxon>Bacillales</taxon>
        <taxon>Bacillaceae</taxon>
    </lineage>
</organism>
<feature type="active site" description="Nucleophile" evidence="5">
    <location>
        <position position="42"/>
    </location>
</feature>
<dbReference type="InterPro" id="IPR014780">
    <property type="entry name" value="tRNA_psdUridine_synth_TruB"/>
</dbReference>
<reference evidence="9" key="1">
    <citation type="submission" date="2016-10" db="EMBL/GenBank/DDBJ databases">
        <authorList>
            <person name="Varghese N."/>
            <person name="Submissions S."/>
        </authorList>
    </citation>
    <scope>NUCLEOTIDE SEQUENCE [LARGE SCALE GENOMIC DNA]</scope>
    <source>
        <strain evidence="9">S9</strain>
    </source>
</reference>
<gene>
    <name evidence="5" type="primary">truB</name>
    <name evidence="8" type="ORF">SAMN05518684_102221</name>
</gene>
<dbReference type="Proteomes" id="UP000198571">
    <property type="component" value="Unassembled WGS sequence"/>
</dbReference>
<dbReference type="PANTHER" id="PTHR13767:SF2">
    <property type="entry name" value="PSEUDOURIDYLATE SYNTHASE TRUB1"/>
    <property type="match status" value="1"/>
</dbReference>
<dbReference type="InterPro" id="IPR032819">
    <property type="entry name" value="TruB_C"/>
</dbReference>
<feature type="domain" description="tRNA pseudouridylate synthase B C-terminal" evidence="7">
    <location>
        <begin position="183"/>
        <end position="241"/>
    </location>
</feature>